<dbReference type="Gene3D" id="3.10.180.10">
    <property type="entry name" value="2,3-Dihydroxybiphenyl 1,2-Dioxygenase, domain 1"/>
    <property type="match status" value="1"/>
</dbReference>
<dbReference type="RefSeq" id="WP_037438664.1">
    <property type="nucleotide sequence ID" value="NZ_JNFF01000022.1"/>
</dbReference>
<evidence type="ECO:0000259" key="1">
    <source>
        <dbReference type="PROSITE" id="PS51819"/>
    </source>
</evidence>
<dbReference type="CDD" id="cd07247">
    <property type="entry name" value="SgaA_N_like"/>
    <property type="match status" value="1"/>
</dbReference>
<dbReference type="Pfam" id="PF22677">
    <property type="entry name" value="Ble-like_N"/>
    <property type="match status" value="1"/>
</dbReference>
<dbReference type="InterPro" id="IPR053863">
    <property type="entry name" value="Glyoxy/Ble-like_N"/>
</dbReference>
<sequence>MTNFKNPFAWAEIYVEDMGRAQQFYQTVLDIEMQHMPKPEVVGNEEECDENYEMLFFPGVMDAPGISGALVKSSMMGPGKGGSLIYFECDDCALEISRVEAAGGKVLNQKMSIGQYGFCGICADTEGNPIGFHSMN</sequence>
<protein>
    <recommendedName>
        <fullName evidence="1">VOC domain-containing protein</fullName>
    </recommendedName>
</protein>
<accession>A0A081PJV7</accession>
<dbReference type="PANTHER" id="PTHR33993:SF2">
    <property type="entry name" value="VOC DOMAIN-CONTAINING PROTEIN"/>
    <property type="match status" value="1"/>
</dbReference>
<dbReference type="InterPro" id="IPR029068">
    <property type="entry name" value="Glyas_Bleomycin-R_OHBP_Dase"/>
</dbReference>
<dbReference type="SUPFAM" id="SSF54593">
    <property type="entry name" value="Glyoxalase/Bleomycin resistance protein/Dihydroxybiphenyl dioxygenase"/>
    <property type="match status" value="1"/>
</dbReference>
<reference evidence="2 3" key="1">
    <citation type="journal article" date="1992" name="Int. J. Syst. Bacteriol.">
        <title>Sphingobacterium antarcticus sp. nov. a Psychrotrophic Bacterium from the Soils of Schirmacher Oasis, Antarctica.</title>
        <authorList>
            <person name="Shivaji S."/>
            <person name="Ray M.K."/>
            <person name="Rao N.S."/>
            <person name="Saiserr L."/>
            <person name="Jagannadham M.V."/>
            <person name="Kumar G.S."/>
            <person name="Reddy G."/>
            <person name="Bhargava P.M."/>
        </authorList>
    </citation>
    <scope>NUCLEOTIDE SEQUENCE [LARGE SCALE GENOMIC DNA]</scope>
    <source>
        <strain evidence="2 3">4BY</strain>
    </source>
</reference>
<dbReference type="EMBL" id="JNFF01000022">
    <property type="protein sequence ID" value="KEQ30980.1"/>
    <property type="molecule type" value="Genomic_DNA"/>
</dbReference>
<dbReference type="InterPro" id="IPR052164">
    <property type="entry name" value="Anthracycline_SecMetBiosynth"/>
</dbReference>
<organism evidence="2 3">
    <name type="scientific">Pedobacter antarcticus 4BY</name>
    <dbReference type="NCBI Taxonomy" id="1358423"/>
    <lineage>
        <taxon>Bacteria</taxon>
        <taxon>Pseudomonadati</taxon>
        <taxon>Bacteroidota</taxon>
        <taxon>Sphingobacteriia</taxon>
        <taxon>Sphingobacteriales</taxon>
        <taxon>Sphingobacteriaceae</taxon>
        <taxon>Pedobacter</taxon>
    </lineage>
</organism>
<dbReference type="PANTHER" id="PTHR33993">
    <property type="entry name" value="GLYOXALASE-RELATED"/>
    <property type="match status" value="1"/>
</dbReference>
<gene>
    <name evidence="2" type="ORF">N180_08865</name>
</gene>
<comment type="caution">
    <text evidence="2">The sequence shown here is derived from an EMBL/GenBank/DDBJ whole genome shotgun (WGS) entry which is preliminary data.</text>
</comment>
<keyword evidence="3" id="KW-1185">Reference proteome</keyword>
<dbReference type="eggNOG" id="COG3324">
    <property type="taxonomic scope" value="Bacteria"/>
</dbReference>
<evidence type="ECO:0000313" key="2">
    <source>
        <dbReference type="EMBL" id="KEQ30980.1"/>
    </source>
</evidence>
<dbReference type="OrthoDB" id="9804235at2"/>
<dbReference type="PROSITE" id="PS51819">
    <property type="entry name" value="VOC"/>
    <property type="match status" value="1"/>
</dbReference>
<dbReference type="Proteomes" id="UP000028007">
    <property type="component" value="Unassembled WGS sequence"/>
</dbReference>
<name>A0A081PJV7_9SPHI</name>
<evidence type="ECO:0000313" key="3">
    <source>
        <dbReference type="Proteomes" id="UP000028007"/>
    </source>
</evidence>
<proteinExistence type="predicted"/>
<dbReference type="AlphaFoldDB" id="A0A081PJV7"/>
<feature type="domain" description="VOC" evidence="1">
    <location>
        <begin position="7"/>
        <end position="135"/>
    </location>
</feature>
<dbReference type="InterPro" id="IPR037523">
    <property type="entry name" value="VOC_core"/>
</dbReference>